<organism evidence="3 4">
    <name type="scientific">Candidatus Lloydbacteria bacterium RIFCSPLOWO2_01_FULL_50_20</name>
    <dbReference type="NCBI Taxonomy" id="1798665"/>
    <lineage>
        <taxon>Bacteria</taxon>
        <taxon>Candidatus Lloydiibacteriota</taxon>
    </lineage>
</organism>
<evidence type="ECO:0000256" key="2">
    <source>
        <dbReference type="HAMAP-Rule" id="MF_00973"/>
    </source>
</evidence>
<reference evidence="3 4" key="1">
    <citation type="journal article" date="2016" name="Nat. Commun.">
        <title>Thousands of microbial genomes shed light on interconnected biogeochemical processes in an aquifer system.</title>
        <authorList>
            <person name="Anantharaman K."/>
            <person name="Brown C.T."/>
            <person name="Hug L.A."/>
            <person name="Sharon I."/>
            <person name="Castelle C.J."/>
            <person name="Probst A.J."/>
            <person name="Thomas B.C."/>
            <person name="Singh A."/>
            <person name="Wilkins M.J."/>
            <person name="Karaoz U."/>
            <person name="Brodie E.L."/>
            <person name="Williams K.H."/>
            <person name="Hubbard S.S."/>
            <person name="Banfield J.F."/>
        </authorList>
    </citation>
    <scope>NUCLEOTIDE SEQUENCE [LARGE SCALE GENOMIC DNA]</scope>
</reference>
<comment type="similarity">
    <text evidence="2">Belongs to the gluconeogenesis factor family.</text>
</comment>
<dbReference type="GO" id="GO:0008360">
    <property type="term" value="P:regulation of cell shape"/>
    <property type="evidence" value="ECO:0007669"/>
    <property type="project" value="UniProtKB-UniRule"/>
</dbReference>
<dbReference type="CDD" id="cd07187">
    <property type="entry name" value="YvcK_like"/>
    <property type="match status" value="1"/>
</dbReference>
<dbReference type="AlphaFoldDB" id="A0A1G2DIQ6"/>
<dbReference type="InterPro" id="IPR010119">
    <property type="entry name" value="Gluconeogen_factor"/>
</dbReference>
<name>A0A1G2DIQ6_9BACT</name>
<dbReference type="EMBL" id="MHLP01000017">
    <property type="protein sequence ID" value="OGZ12841.1"/>
    <property type="molecule type" value="Genomic_DNA"/>
</dbReference>
<dbReference type="HAMAP" id="MF_00973">
    <property type="entry name" value="Gluconeogen_factor"/>
    <property type="match status" value="1"/>
</dbReference>
<dbReference type="NCBIfam" id="TIGR01826">
    <property type="entry name" value="CofD_related"/>
    <property type="match status" value="1"/>
</dbReference>
<dbReference type="InterPro" id="IPR002882">
    <property type="entry name" value="CofD"/>
</dbReference>
<dbReference type="PANTHER" id="PTHR30135:SF3">
    <property type="entry name" value="GLUCONEOGENESIS FACTOR-RELATED"/>
    <property type="match status" value="1"/>
</dbReference>
<evidence type="ECO:0000256" key="1">
    <source>
        <dbReference type="ARBA" id="ARBA00022490"/>
    </source>
</evidence>
<dbReference type="Pfam" id="PF01933">
    <property type="entry name" value="CofD"/>
    <property type="match status" value="1"/>
</dbReference>
<comment type="subcellular location">
    <subcellularLocation>
        <location evidence="2">Cytoplasm</location>
    </subcellularLocation>
</comment>
<gene>
    <name evidence="3" type="ORF">A2942_03020</name>
</gene>
<keyword evidence="1 2" id="KW-0963">Cytoplasm</keyword>
<proteinExistence type="inferred from homology"/>
<dbReference type="STRING" id="1798665.A2942_03020"/>
<dbReference type="SUPFAM" id="SSF142338">
    <property type="entry name" value="CofD-like"/>
    <property type="match status" value="1"/>
</dbReference>
<comment type="caution">
    <text evidence="3">The sequence shown here is derived from an EMBL/GenBank/DDBJ whole genome shotgun (WGS) entry which is preliminary data.</text>
</comment>
<sequence length="332" mass="35956">MDKSGSIHKKIVVIGGGTGTFTVLSGLKHYHAELTAIVTMADNGGSTGRLRDEFGVLPPGDLRQCLVALSDADQVMRKLFNYRFDRGELKGHAFGNIFISTLEKVTGSLDKALDVAGRILNIRGRVIPVTLSKVGLVVRLKNGKVLYGESALSDYQLVSRFGVEKIFLTPKAKANPKALRALKEADLVIVGPGNLYASLIPNFLAPGVGSALASSKAKKIYVANLMNKNGHTDDFRVSDYVRVLEGAIGKRGIFDAVVYNTKKPAQSLLRKYADEGEPVTCGPECFKGDFELIGTNLLADDLAKTAKKDMLRRTLIRHDPDKLAKVLMGLVD</sequence>
<dbReference type="Proteomes" id="UP000178534">
    <property type="component" value="Unassembled WGS sequence"/>
</dbReference>
<protein>
    <recommendedName>
        <fullName evidence="2">Putative gluconeogenesis factor</fullName>
    </recommendedName>
</protein>
<comment type="function">
    <text evidence="2">Required for morphogenesis under gluconeogenic growth conditions.</text>
</comment>
<evidence type="ECO:0000313" key="4">
    <source>
        <dbReference type="Proteomes" id="UP000178534"/>
    </source>
</evidence>
<dbReference type="GO" id="GO:0043743">
    <property type="term" value="F:LPPG:FO 2-phospho-L-lactate transferase activity"/>
    <property type="evidence" value="ECO:0007669"/>
    <property type="project" value="InterPro"/>
</dbReference>
<dbReference type="GO" id="GO:0005737">
    <property type="term" value="C:cytoplasm"/>
    <property type="evidence" value="ECO:0007669"/>
    <property type="project" value="UniProtKB-SubCell"/>
</dbReference>
<dbReference type="PANTHER" id="PTHR30135">
    <property type="entry name" value="UNCHARACTERIZED PROTEIN YVCK-RELATED"/>
    <property type="match status" value="1"/>
</dbReference>
<evidence type="ECO:0000313" key="3">
    <source>
        <dbReference type="EMBL" id="OGZ12841.1"/>
    </source>
</evidence>
<dbReference type="InterPro" id="IPR038136">
    <property type="entry name" value="CofD-like_dom_sf"/>
</dbReference>
<dbReference type="Gene3D" id="3.40.50.10680">
    <property type="entry name" value="CofD-like domains"/>
    <property type="match status" value="1"/>
</dbReference>
<accession>A0A1G2DIQ6</accession>